<dbReference type="Pfam" id="PF02518">
    <property type="entry name" value="HATPase_c"/>
    <property type="match status" value="1"/>
</dbReference>
<dbReference type="PANTHER" id="PTHR43065">
    <property type="entry name" value="SENSOR HISTIDINE KINASE"/>
    <property type="match status" value="1"/>
</dbReference>
<dbReference type="InterPro" id="IPR004358">
    <property type="entry name" value="Sig_transdc_His_kin-like_C"/>
</dbReference>
<dbReference type="InterPro" id="IPR001610">
    <property type="entry name" value="PAC"/>
</dbReference>
<dbReference type="PRINTS" id="PR00344">
    <property type="entry name" value="BCTRLSENSOR"/>
</dbReference>
<dbReference type="Proteomes" id="UP001291309">
    <property type="component" value="Unassembled WGS sequence"/>
</dbReference>
<dbReference type="InterPro" id="IPR000700">
    <property type="entry name" value="PAS-assoc_C"/>
</dbReference>
<feature type="domain" description="PAC" evidence="8">
    <location>
        <begin position="431"/>
        <end position="484"/>
    </location>
</feature>
<dbReference type="NCBIfam" id="TIGR00229">
    <property type="entry name" value="sensory_box"/>
    <property type="match status" value="2"/>
</dbReference>
<evidence type="ECO:0000256" key="2">
    <source>
        <dbReference type="ARBA" id="ARBA00012438"/>
    </source>
</evidence>
<evidence type="ECO:0000256" key="4">
    <source>
        <dbReference type="SAM" id="Coils"/>
    </source>
</evidence>
<dbReference type="SMART" id="SM00065">
    <property type="entry name" value="GAF"/>
    <property type="match status" value="1"/>
</dbReference>
<keyword evidence="3" id="KW-0597">Phosphoprotein</keyword>
<dbReference type="InterPro" id="IPR013655">
    <property type="entry name" value="PAS_fold_3"/>
</dbReference>
<feature type="domain" description="PAS" evidence="7">
    <location>
        <begin position="227"/>
        <end position="298"/>
    </location>
</feature>
<evidence type="ECO:0000313" key="10">
    <source>
        <dbReference type="Proteomes" id="UP001291309"/>
    </source>
</evidence>
<dbReference type="Gene3D" id="3.30.565.10">
    <property type="entry name" value="Histidine kinase-like ATPase, C-terminal domain"/>
    <property type="match status" value="1"/>
</dbReference>
<dbReference type="InterPro" id="IPR000014">
    <property type="entry name" value="PAS"/>
</dbReference>
<keyword evidence="10" id="KW-1185">Reference proteome</keyword>
<evidence type="ECO:0000259" key="8">
    <source>
        <dbReference type="PROSITE" id="PS50113"/>
    </source>
</evidence>
<dbReference type="PROSITE" id="PS50112">
    <property type="entry name" value="PAS"/>
    <property type="match status" value="2"/>
</dbReference>
<evidence type="ECO:0000259" key="7">
    <source>
        <dbReference type="PROSITE" id="PS50112"/>
    </source>
</evidence>
<keyword evidence="4" id="KW-0175">Coiled coil</keyword>
<dbReference type="Pfam" id="PF08448">
    <property type="entry name" value="PAS_4"/>
    <property type="match status" value="1"/>
</dbReference>
<dbReference type="SUPFAM" id="SSF55781">
    <property type="entry name" value="GAF domain-like"/>
    <property type="match status" value="1"/>
</dbReference>
<comment type="catalytic activity">
    <reaction evidence="1">
        <text>ATP + protein L-histidine = ADP + protein N-phospho-L-histidine.</text>
        <dbReference type="EC" id="2.7.13.3"/>
    </reaction>
</comment>
<feature type="coiled-coil region" evidence="4">
    <location>
        <begin position="583"/>
        <end position="620"/>
    </location>
</feature>
<accession>A0ABU5GZV3</accession>
<dbReference type="Pfam" id="PF13185">
    <property type="entry name" value="GAF_2"/>
    <property type="match status" value="1"/>
</dbReference>
<dbReference type="InterPro" id="IPR029016">
    <property type="entry name" value="GAF-like_dom_sf"/>
</dbReference>
<dbReference type="Gene3D" id="3.30.450.40">
    <property type="match status" value="1"/>
</dbReference>
<name>A0ABU5GZV3_9BACT</name>
<dbReference type="InterPro" id="IPR035965">
    <property type="entry name" value="PAS-like_dom_sf"/>
</dbReference>
<dbReference type="SUPFAM" id="SSF47384">
    <property type="entry name" value="Homodimeric domain of signal transducing histidine kinase"/>
    <property type="match status" value="1"/>
</dbReference>
<dbReference type="Gene3D" id="3.30.450.20">
    <property type="entry name" value="PAS domain"/>
    <property type="match status" value="3"/>
</dbReference>
<dbReference type="InterPro" id="IPR036097">
    <property type="entry name" value="HisK_dim/P_sf"/>
</dbReference>
<dbReference type="SMART" id="SM00091">
    <property type="entry name" value="PAS"/>
    <property type="match status" value="3"/>
</dbReference>
<dbReference type="EMBL" id="JAXIVS010000002">
    <property type="protein sequence ID" value="MDY7226229.1"/>
    <property type="molecule type" value="Genomic_DNA"/>
</dbReference>
<protein>
    <recommendedName>
        <fullName evidence="2">histidine kinase</fullName>
        <ecNumber evidence="2">2.7.13.3</ecNumber>
    </recommendedName>
</protein>
<evidence type="ECO:0000256" key="5">
    <source>
        <dbReference type="SAM" id="MobiDB-lite"/>
    </source>
</evidence>
<organism evidence="9 10">
    <name type="scientific">Hyalangium rubrum</name>
    <dbReference type="NCBI Taxonomy" id="3103134"/>
    <lineage>
        <taxon>Bacteria</taxon>
        <taxon>Pseudomonadati</taxon>
        <taxon>Myxococcota</taxon>
        <taxon>Myxococcia</taxon>
        <taxon>Myxococcales</taxon>
        <taxon>Cystobacterineae</taxon>
        <taxon>Archangiaceae</taxon>
        <taxon>Hyalangium</taxon>
    </lineage>
</organism>
<reference evidence="9 10" key="1">
    <citation type="submission" date="2023-12" db="EMBL/GenBank/DDBJ databases">
        <title>the genome sequence of Hyalangium sp. s54d21.</title>
        <authorList>
            <person name="Zhang X."/>
        </authorList>
    </citation>
    <scope>NUCLEOTIDE SEQUENCE [LARGE SCALE GENOMIC DNA]</scope>
    <source>
        <strain evidence="10">s54d21</strain>
    </source>
</reference>
<feature type="region of interest" description="Disordered" evidence="5">
    <location>
        <begin position="1"/>
        <end position="31"/>
    </location>
</feature>
<dbReference type="CDD" id="cd00130">
    <property type="entry name" value="PAS"/>
    <property type="match status" value="2"/>
</dbReference>
<dbReference type="Pfam" id="PF08447">
    <property type="entry name" value="PAS_3"/>
    <property type="match status" value="1"/>
</dbReference>
<sequence length="886" mass="99342">MAPQRSPTLQQQQSASVAHASASASPERSLLEEELESSRRMLHALTQVHADLVSQGDPQVLFEQLLALVLELTRSQYGFIGEVLRSPEGTPYLRAHAIIHITPSGELRTHLAASPEEARAVYDLQTLPGTVLTSGQPVRANGLALEPHPQGFPVDYPLLQSFLGLPFKAFGELVGMVGIANRDEGYPESLIEFLQPLLITCGNILHAWRNDTRRQEAEQALRLQQEKMKKLALVAARTSNAVIITDAQGLTEWVNEGFTRTTGYTLEEVRGRRPGDVLQGPGTEARDVETMRQALRRGQGVSVELLNYTKAGDPYWNLIEIQPVHDEQGKLVQFVAIESDVTPRRHLEQQVALSVERLQLALESAEDGMWDWDLRTGRLTVSPRWLSMLGYALGELDPSPGFLREKLCHPEDRAELDRRMLEHQEGRSPMYEFEHRLRHKSGRWVWVLGRAKVVRRDKQGQPLRIVGTNVDITSRKHAQERLKAFIQAIPDMIFQVRADGTCLGFKASTLDAPLMSPEQFIGKSLYTLPLPEPVLAQLRRGLIGVLTGSPLEVFEYAVDTPAGPQHYEARIVRSDTDEAMCIVRNITERKATEEQRRRHAEELEERVRQATRELESRQAQLIQSEKLASLGQMAASIAHEINNPVSYVSSNLGTLEDYISVLRRLLALYLQVEQALEAQPPEAVAGLLQQTRALREHERLEELLGDLDDLLGDAKEGTTRIREFIQGLKTFVREESGEPQLSDLNKGVMMTLRMLRHEFKHKCEVQCDLAPLPLLRCFPTQLNQVFMNLLLNAVQAIEQRGEIRVSSRQEGNEAVVRITDNGPGMSEETLSRIFTPFFTTKPAGQGTGLGLSICYAIINSHKGRIEVRSQLGQGTTFSVHLPLITE</sequence>
<proteinExistence type="predicted"/>
<dbReference type="SMART" id="SM00086">
    <property type="entry name" value="PAC"/>
    <property type="match status" value="2"/>
</dbReference>
<evidence type="ECO:0000259" key="6">
    <source>
        <dbReference type="PROSITE" id="PS50109"/>
    </source>
</evidence>
<dbReference type="PROSITE" id="PS50113">
    <property type="entry name" value="PAC"/>
    <property type="match status" value="2"/>
</dbReference>
<feature type="domain" description="Histidine kinase" evidence="6">
    <location>
        <begin position="636"/>
        <end position="885"/>
    </location>
</feature>
<dbReference type="SUPFAM" id="SSF55785">
    <property type="entry name" value="PYP-like sensor domain (PAS domain)"/>
    <property type="match status" value="3"/>
</dbReference>
<dbReference type="Pfam" id="PF13426">
    <property type="entry name" value="PAS_9"/>
    <property type="match status" value="1"/>
</dbReference>
<dbReference type="PANTHER" id="PTHR43065:SF50">
    <property type="entry name" value="HISTIDINE KINASE"/>
    <property type="match status" value="1"/>
</dbReference>
<comment type="caution">
    <text evidence="9">The sequence shown here is derived from an EMBL/GenBank/DDBJ whole genome shotgun (WGS) entry which is preliminary data.</text>
</comment>
<feature type="domain" description="PAC" evidence="8">
    <location>
        <begin position="299"/>
        <end position="353"/>
    </location>
</feature>
<dbReference type="SUPFAM" id="SSF55874">
    <property type="entry name" value="ATPase domain of HSP90 chaperone/DNA topoisomerase II/histidine kinase"/>
    <property type="match status" value="1"/>
</dbReference>
<gene>
    <name evidence="9" type="ORF">SYV04_07530</name>
</gene>
<dbReference type="InterPro" id="IPR003018">
    <property type="entry name" value="GAF"/>
</dbReference>
<dbReference type="InterPro" id="IPR013656">
    <property type="entry name" value="PAS_4"/>
</dbReference>
<dbReference type="InterPro" id="IPR005467">
    <property type="entry name" value="His_kinase_dom"/>
</dbReference>
<feature type="domain" description="PAS" evidence="7">
    <location>
        <begin position="354"/>
        <end position="427"/>
    </location>
</feature>
<feature type="compositionally biased region" description="Low complexity" evidence="5">
    <location>
        <begin position="10"/>
        <end position="28"/>
    </location>
</feature>
<dbReference type="SMART" id="SM00387">
    <property type="entry name" value="HATPase_c"/>
    <property type="match status" value="1"/>
</dbReference>
<dbReference type="EC" id="2.7.13.3" evidence="2"/>
<dbReference type="RefSeq" id="WP_321544950.1">
    <property type="nucleotide sequence ID" value="NZ_JAXIVS010000002.1"/>
</dbReference>
<evidence type="ECO:0000313" key="9">
    <source>
        <dbReference type="EMBL" id="MDY7226229.1"/>
    </source>
</evidence>
<dbReference type="InterPro" id="IPR003661">
    <property type="entry name" value="HisK_dim/P_dom"/>
</dbReference>
<evidence type="ECO:0000256" key="1">
    <source>
        <dbReference type="ARBA" id="ARBA00000085"/>
    </source>
</evidence>
<dbReference type="CDD" id="cd00082">
    <property type="entry name" value="HisKA"/>
    <property type="match status" value="1"/>
</dbReference>
<dbReference type="Gene3D" id="1.10.287.130">
    <property type="match status" value="1"/>
</dbReference>
<dbReference type="PROSITE" id="PS50109">
    <property type="entry name" value="HIS_KIN"/>
    <property type="match status" value="1"/>
</dbReference>
<dbReference type="InterPro" id="IPR003594">
    <property type="entry name" value="HATPase_dom"/>
</dbReference>
<dbReference type="InterPro" id="IPR036890">
    <property type="entry name" value="HATPase_C_sf"/>
</dbReference>
<evidence type="ECO:0000256" key="3">
    <source>
        <dbReference type="ARBA" id="ARBA00022553"/>
    </source>
</evidence>